<feature type="region of interest" description="Disordered" evidence="5">
    <location>
        <begin position="211"/>
        <end position="230"/>
    </location>
</feature>
<dbReference type="EMBL" id="BGZK01000318">
    <property type="protein sequence ID" value="GBP36461.1"/>
    <property type="molecule type" value="Genomic_DNA"/>
</dbReference>
<keyword evidence="8" id="KW-1185">Reference proteome</keyword>
<keyword evidence="2 4" id="KW-0863">Zinc-finger</keyword>
<name>A0A4C1VC84_EUMVA</name>
<dbReference type="InterPro" id="IPR036236">
    <property type="entry name" value="Znf_C2H2_sf"/>
</dbReference>
<feature type="region of interest" description="Disordered" evidence="5">
    <location>
        <begin position="113"/>
        <end position="153"/>
    </location>
</feature>
<feature type="domain" description="BED-type" evidence="6">
    <location>
        <begin position="5"/>
        <end position="57"/>
    </location>
</feature>
<organism evidence="7 8">
    <name type="scientific">Eumeta variegata</name>
    <name type="common">Bagworm moth</name>
    <name type="synonym">Eumeta japonica</name>
    <dbReference type="NCBI Taxonomy" id="151549"/>
    <lineage>
        <taxon>Eukaryota</taxon>
        <taxon>Metazoa</taxon>
        <taxon>Ecdysozoa</taxon>
        <taxon>Arthropoda</taxon>
        <taxon>Hexapoda</taxon>
        <taxon>Insecta</taxon>
        <taxon>Pterygota</taxon>
        <taxon>Neoptera</taxon>
        <taxon>Endopterygota</taxon>
        <taxon>Lepidoptera</taxon>
        <taxon>Glossata</taxon>
        <taxon>Ditrysia</taxon>
        <taxon>Tineoidea</taxon>
        <taxon>Psychidae</taxon>
        <taxon>Oiketicinae</taxon>
        <taxon>Eumeta</taxon>
    </lineage>
</organism>
<dbReference type="SMART" id="SM00614">
    <property type="entry name" value="ZnF_BED"/>
    <property type="match status" value="1"/>
</dbReference>
<dbReference type="GO" id="GO:0003677">
    <property type="term" value="F:DNA binding"/>
    <property type="evidence" value="ECO:0007669"/>
    <property type="project" value="InterPro"/>
</dbReference>
<evidence type="ECO:0000256" key="1">
    <source>
        <dbReference type="ARBA" id="ARBA00022723"/>
    </source>
</evidence>
<evidence type="ECO:0000256" key="5">
    <source>
        <dbReference type="SAM" id="MobiDB-lite"/>
    </source>
</evidence>
<dbReference type="GO" id="GO:0008270">
    <property type="term" value="F:zinc ion binding"/>
    <property type="evidence" value="ECO:0007669"/>
    <property type="project" value="UniProtKB-KW"/>
</dbReference>
<feature type="region of interest" description="Disordered" evidence="5">
    <location>
        <begin position="244"/>
        <end position="265"/>
    </location>
</feature>
<keyword evidence="3" id="KW-0862">Zinc</keyword>
<evidence type="ECO:0000256" key="3">
    <source>
        <dbReference type="ARBA" id="ARBA00022833"/>
    </source>
</evidence>
<dbReference type="InterPro" id="IPR003656">
    <property type="entry name" value="Znf_BED"/>
</dbReference>
<dbReference type="OrthoDB" id="1607513at2759"/>
<dbReference type="SUPFAM" id="SSF57667">
    <property type="entry name" value="beta-beta-alpha zinc fingers"/>
    <property type="match status" value="1"/>
</dbReference>
<keyword evidence="1" id="KW-0479">Metal-binding</keyword>
<protein>
    <recommendedName>
        <fullName evidence="6">BED-type domain-containing protein</fullName>
    </recommendedName>
</protein>
<evidence type="ECO:0000256" key="2">
    <source>
        <dbReference type="ARBA" id="ARBA00022771"/>
    </source>
</evidence>
<feature type="compositionally biased region" description="Basic and acidic residues" evidence="5">
    <location>
        <begin position="131"/>
        <end position="141"/>
    </location>
</feature>
<evidence type="ECO:0000313" key="8">
    <source>
        <dbReference type="Proteomes" id="UP000299102"/>
    </source>
</evidence>
<dbReference type="Pfam" id="PF02892">
    <property type="entry name" value="zf-BED"/>
    <property type="match status" value="1"/>
</dbReference>
<dbReference type="Proteomes" id="UP000299102">
    <property type="component" value="Unassembled WGS sequence"/>
</dbReference>
<proteinExistence type="predicted"/>
<reference evidence="7 8" key="1">
    <citation type="journal article" date="2019" name="Commun. Biol.">
        <title>The bagworm genome reveals a unique fibroin gene that provides high tensile strength.</title>
        <authorList>
            <person name="Kono N."/>
            <person name="Nakamura H."/>
            <person name="Ohtoshi R."/>
            <person name="Tomita M."/>
            <person name="Numata K."/>
            <person name="Arakawa K."/>
        </authorList>
    </citation>
    <scope>NUCLEOTIDE SEQUENCE [LARGE SCALE GENOMIC DNA]</scope>
</reference>
<comment type="caution">
    <text evidence="7">The sequence shown here is derived from an EMBL/GenBank/DDBJ whole genome shotgun (WGS) entry which is preliminary data.</text>
</comment>
<feature type="compositionally biased region" description="Basic and acidic residues" evidence="5">
    <location>
        <begin position="244"/>
        <end position="255"/>
    </location>
</feature>
<feature type="compositionally biased region" description="Basic and acidic residues" evidence="5">
    <location>
        <begin position="211"/>
        <end position="221"/>
    </location>
</feature>
<evidence type="ECO:0000256" key="4">
    <source>
        <dbReference type="PROSITE-ProRule" id="PRU00027"/>
    </source>
</evidence>
<feature type="compositionally biased region" description="Basic and acidic residues" evidence="5">
    <location>
        <begin position="113"/>
        <end position="124"/>
    </location>
</feature>
<accession>A0A4C1VC84</accession>
<dbReference type="AlphaFoldDB" id="A0A4C1VC84"/>
<gene>
    <name evidence="7" type="ORF">EVAR_88041_1</name>
</gene>
<evidence type="ECO:0000259" key="6">
    <source>
        <dbReference type="PROSITE" id="PS50808"/>
    </source>
</evidence>
<dbReference type="PROSITE" id="PS50808">
    <property type="entry name" value="ZF_BED"/>
    <property type="match status" value="1"/>
</dbReference>
<sequence>MMSNKKTSEVWNHFEETSVSNVVRCNYCLQNVTASRGSTGNLIRHMSAKHPSVALRRQPSRKGTIVRPVLSFRSRNNQESDAELEGEDNELISEIVYLEDGNDENEKKYTTAIDHDHDQISDTYKRRKRHRDDDAPPEKYRLPKVGRNSVSSEDDRPVLLVAAGKKDNEEADAFSKYLMQLLKSLPKHIQTKLQMEIVNVVMKAKMEYEAKQQEREDEEKNAASSAKDSRYSVMVARNEPLRRILSRKSETDTKKNSNMLGGTTETEIGIATEDDAMTSEVNLPTTYLHSL</sequence>
<evidence type="ECO:0000313" key="7">
    <source>
        <dbReference type="EMBL" id="GBP36461.1"/>
    </source>
</evidence>